<dbReference type="Pfam" id="PF00248">
    <property type="entry name" value="Aldo_ket_red"/>
    <property type="match status" value="1"/>
</dbReference>
<dbReference type="VEuPathDB" id="FungiDB:C7M61_003818"/>
<dbReference type="PANTHER" id="PTHR11732">
    <property type="entry name" value="ALDO/KETO REDUCTASE"/>
    <property type="match status" value="1"/>
</dbReference>
<dbReference type="SUPFAM" id="SSF51430">
    <property type="entry name" value="NAD(P)-linked oxidoreductase"/>
    <property type="match status" value="1"/>
</dbReference>
<comment type="caution">
    <text evidence="11">The sequence shown here is derived from an EMBL/GenBank/DDBJ whole genome shotgun (WGS) entry which is preliminary data.</text>
</comment>
<evidence type="ECO:0000313" key="12">
    <source>
        <dbReference type="Proteomes" id="UP000241107"/>
    </source>
</evidence>
<dbReference type="Gene3D" id="3.20.20.100">
    <property type="entry name" value="NADP-dependent oxidoreductase domain"/>
    <property type="match status" value="1"/>
</dbReference>
<dbReference type="EC" id="1.1.1.358" evidence="4"/>
<name>A0A2P7YLW3_9ASCO</name>
<dbReference type="FunFam" id="3.20.20.100:FF:000002">
    <property type="entry name" value="2,5-diketo-D-gluconic acid reductase A"/>
    <property type="match status" value="1"/>
</dbReference>
<keyword evidence="12" id="KW-1185">Reference proteome</keyword>
<reference evidence="11 12" key="1">
    <citation type="submission" date="2018-03" db="EMBL/GenBank/DDBJ databases">
        <title>Candida pseudohaemulonii genome assembly and annotation.</title>
        <authorList>
            <person name="Munoz J.F."/>
            <person name="Gade L.G."/>
            <person name="Chow N.A."/>
            <person name="Litvintseva A.P."/>
            <person name="Loparev V.N."/>
            <person name="Cuomo C.A."/>
        </authorList>
    </citation>
    <scope>NUCLEOTIDE SEQUENCE [LARGE SCALE GENOMIC DNA]</scope>
    <source>
        <strain evidence="11 12">B12108</strain>
    </source>
</reference>
<dbReference type="PRINTS" id="PR00069">
    <property type="entry name" value="ALDKETRDTASE"/>
</dbReference>
<gene>
    <name evidence="11" type="ORF">C7M61_003818</name>
</gene>
<feature type="active site" description="Proton donor" evidence="7">
    <location>
        <position position="64"/>
    </location>
</feature>
<dbReference type="AlphaFoldDB" id="A0A2P7YLW3"/>
<organism evidence="11 12">
    <name type="scientific">Candidozyma pseudohaemuli</name>
    <dbReference type="NCBI Taxonomy" id="418784"/>
    <lineage>
        <taxon>Eukaryota</taxon>
        <taxon>Fungi</taxon>
        <taxon>Dikarya</taxon>
        <taxon>Ascomycota</taxon>
        <taxon>Saccharomycotina</taxon>
        <taxon>Pichiomycetes</taxon>
        <taxon>Metschnikowiaceae</taxon>
        <taxon>Candidozyma</taxon>
    </lineage>
</organism>
<protein>
    <recommendedName>
        <fullName evidence="5">2-dehydropantolactone reductase</fullName>
        <ecNumber evidence="4">1.1.1.358</ecNumber>
    </recommendedName>
    <alternativeName>
        <fullName evidence="5">2-dehydropantolactone reductase</fullName>
    </alternativeName>
    <alternativeName>
        <fullName evidence="6">Ketopantoyl-lactone reductase</fullName>
    </alternativeName>
</protein>
<feature type="domain" description="NADP-dependent oxidoreductase" evidence="10">
    <location>
        <begin position="30"/>
        <end position="282"/>
    </location>
</feature>
<dbReference type="OrthoDB" id="416253at2759"/>
<dbReference type="GO" id="GO:0047011">
    <property type="term" value="F:2-dehydropantolactone reductase (A-specific) activity"/>
    <property type="evidence" value="ECO:0007669"/>
    <property type="project" value="UniProtKB-ARBA"/>
</dbReference>
<evidence type="ECO:0000256" key="7">
    <source>
        <dbReference type="PIRSR" id="PIRSR000097-1"/>
    </source>
</evidence>
<keyword evidence="1" id="KW-0560">Oxidoreductase</keyword>
<dbReference type="PIRSF" id="PIRSF000097">
    <property type="entry name" value="AKR"/>
    <property type="match status" value="1"/>
</dbReference>
<comment type="catalytic activity">
    <reaction evidence="3">
        <text>isatin + NADPH + H(+) = 3-hydroxyindolin-2-one + NADP(+)</text>
        <dbReference type="Rhea" id="RHEA:68608"/>
        <dbReference type="ChEBI" id="CHEBI:15378"/>
        <dbReference type="ChEBI" id="CHEBI:27539"/>
        <dbReference type="ChEBI" id="CHEBI:28536"/>
        <dbReference type="ChEBI" id="CHEBI:57783"/>
        <dbReference type="ChEBI" id="CHEBI:58349"/>
    </reaction>
</comment>
<evidence type="ECO:0000256" key="9">
    <source>
        <dbReference type="PIRSR" id="PIRSR000097-3"/>
    </source>
</evidence>
<dbReference type="InterPro" id="IPR036812">
    <property type="entry name" value="NAD(P)_OxRdtase_dom_sf"/>
</dbReference>
<feature type="site" description="Lowers pKa of active site Tyr" evidence="9">
    <location>
        <position position="89"/>
    </location>
</feature>
<evidence type="ECO:0000256" key="8">
    <source>
        <dbReference type="PIRSR" id="PIRSR000097-2"/>
    </source>
</evidence>
<dbReference type="InterPro" id="IPR018170">
    <property type="entry name" value="Aldo/ket_reductase_CS"/>
</dbReference>
<dbReference type="PROSITE" id="PS00798">
    <property type="entry name" value="ALDOKETO_REDUCTASE_1"/>
    <property type="match status" value="1"/>
</dbReference>
<dbReference type="GO" id="GO:0042180">
    <property type="term" value="P:ketone metabolic process"/>
    <property type="evidence" value="ECO:0007669"/>
    <property type="project" value="UniProtKB-ARBA"/>
</dbReference>
<comment type="catalytic activity">
    <reaction evidence="2">
        <text>(R)-pantolactone + NADP(+) = 2-dehydropantolactone + NADPH + H(+)</text>
        <dbReference type="Rhea" id="RHEA:18981"/>
        <dbReference type="ChEBI" id="CHEBI:15378"/>
        <dbReference type="ChEBI" id="CHEBI:16719"/>
        <dbReference type="ChEBI" id="CHEBI:18395"/>
        <dbReference type="ChEBI" id="CHEBI:57783"/>
        <dbReference type="ChEBI" id="CHEBI:58349"/>
        <dbReference type="EC" id="1.1.1.358"/>
    </reaction>
</comment>
<evidence type="ECO:0000256" key="2">
    <source>
        <dbReference type="ARBA" id="ARBA00050878"/>
    </source>
</evidence>
<evidence type="ECO:0000256" key="3">
    <source>
        <dbReference type="ARBA" id="ARBA00051098"/>
    </source>
</evidence>
<accession>A0A2P7YLW3</accession>
<dbReference type="CDD" id="cd19071">
    <property type="entry name" value="AKR_AKR1-5-like"/>
    <property type="match status" value="1"/>
</dbReference>
<sequence length="300" mass="33651">MSPTANFSESGPRPNYDYYQLNDGNKIPAIGLGTYKVTDADEARQSVKTALQSGYRHIDTASRYKNEEQVGEGIRESGVPREEVFVTTKLWNADHHDPEGALNESLKKLGLDYVDLYLIHYPVNLEEKVLAQPHHYDFLETYKEMQKLVHLGKAKSIGVSNFTKERVELLINDPEVTVKPVVNQIEAHPLLTQPDLKEFCDENDILIEAFSPLGLATSPLFENPVVKAVAENNGATAGQVLVSWALQRNTVVLPKSVKEERIISNMKTFTLSEADFEALNNLSAKFGEQRTCNFPWGVFN</sequence>
<dbReference type="PROSITE" id="PS00062">
    <property type="entry name" value="ALDOKETO_REDUCTASE_2"/>
    <property type="match status" value="1"/>
</dbReference>
<evidence type="ECO:0000256" key="1">
    <source>
        <dbReference type="ARBA" id="ARBA00023002"/>
    </source>
</evidence>
<dbReference type="InterPro" id="IPR020471">
    <property type="entry name" value="AKR"/>
</dbReference>
<feature type="binding site" evidence="8">
    <location>
        <position position="120"/>
    </location>
    <ligand>
        <name>substrate</name>
    </ligand>
</feature>
<dbReference type="InterPro" id="IPR023210">
    <property type="entry name" value="NADP_OxRdtase_dom"/>
</dbReference>
<evidence type="ECO:0000256" key="6">
    <source>
        <dbReference type="ARBA" id="ARBA00081322"/>
    </source>
</evidence>
<proteinExistence type="predicted"/>
<dbReference type="EMBL" id="PYFQ01000010">
    <property type="protein sequence ID" value="PSK36953.1"/>
    <property type="molecule type" value="Genomic_DNA"/>
</dbReference>
<evidence type="ECO:0000256" key="4">
    <source>
        <dbReference type="ARBA" id="ARBA00066965"/>
    </source>
</evidence>
<dbReference type="STRING" id="418784.A0A2P7YLW3"/>
<dbReference type="Proteomes" id="UP000241107">
    <property type="component" value="Unassembled WGS sequence"/>
</dbReference>
<evidence type="ECO:0000259" key="10">
    <source>
        <dbReference type="Pfam" id="PF00248"/>
    </source>
</evidence>
<dbReference type="RefSeq" id="XP_024712826.1">
    <property type="nucleotide sequence ID" value="XM_024859152.1"/>
</dbReference>
<evidence type="ECO:0000313" key="11">
    <source>
        <dbReference type="EMBL" id="PSK36953.1"/>
    </source>
</evidence>
<dbReference type="GeneID" id="36567206"/>
<evidence type="ECO:0000256" key="5">
    <source>
        <dbReference type="ARBA" id="ARBA00079693"/>
    </source>
</evidence>